<comment type="caution">
    <text evidence="2">The sequence shown here is derived from an EMBL/GenBank/DDBJ whole genome shotgun (WGS) entry which is preliminary data.</text>
</comment>
<dbReference type="Gene3D" id="3.40.50.300">
    <property type="entry name" value="P-loop containing nucleotide triphosphate hydrolases"/>
    <property type="match status" value="1"/>
</dbReference>
<accession>A0AAD3CNZ0</accession>
<dbReference type="InterPro" id="IPR027417">
    <property type="entry name" value="P-loop_NTPase"/>
</dbReference>
<gene>
    <name evidence="2" type="ORF">CTEN210_05056</name>
</gene>
<proteinExistence type="predicted"/>
<dbReference type="SUPFAM" id="SSF52540">
    <property type="entry name" value="P-loop containing nucleoside triphosphate hydrolases"/>
    <property type="match status" value="1"/>
</dbReference>
<evidence type="ECO:0000313" key="3">
    <source>
        <dbReference type="Proteomes" id="UP001054902"/>
    </source>
</evidence>
<protein>
    <submittedName>
        <fullName evidence="2">Uncharacterized protein</fullName>
    </submittedName>
</protein>
<keyword evidence="3" id="KW-1185">Reference proteome</keyword>
<dbReference type="AlphaFoldDB" id="A0AAD3CNZ0"/>
<evidence type="ECO:0000313" key="2">
    <source>
        <dbReference type="EMBL" id="GFH48580.1"/>
    </source>
</evidence>
<feature type="compositionally biased region" description="Basic and acidic residues" evidence="1">
    <location>
        <begin position="13"/>
        <end position="22"/>
    </location>
</feature>
<feature type="region of interest" description="Disordered" evidence="1">
    <location>
        <begin position="1"/>
        <end position="27"/>
    </location>
</feature>
<organism evidence="2 3">
    <name type="scientific">Chaetoceros tenuissimus</name>
    <dbReference type="NCBI Taxonomy" id="426638"/>
    <lineage>
        <taxon>Eukaryota</taxon>
        <taxon>Sar</taxon>
        <taxon>Stramenopiles</taxon>
        <taxon>Ochrophyta</taxon>
        <taxon>Bacillariophyta</taxon>
        <taxon>Coscinodiscophyceae</taxon>
        <taxon>Chaetocerotophycidae</taxon>
        <taxon>Chaetocerotales</taxon>
        <taxon>Chaetocerotaceae</taxon>
        <taxon>Chaetoceros</taxon>
    </lineage>
</organism>
<feature type="compositionally biased region" description="Polar residues" evidence="1">
    <location>
        <begin position="1"/>
        <end position="12"/>
    </location>
</feature>
<reference evidence="2 3" key="1">
    <citation type="journal article" date="2021" name="Sci. Rep.">
        <title>The genome of the diatom Chaetoceros tenuissimus carries an ancient integrated fragment of an extant virus.</title>
        <authorList>
            <person name="Hongo Y."/>
            <person name="Kimura K."/>
            <person name="Takaki Y."/>
            <person name="Yoshida Y."/>
            <person name="Baba S."/>
            <person name="Kobayashi G."/>
            <person name="Nagasaki K."/>
            <person name="Hano T."/>
            <person name="Tomaru Y."/>
        </authorList>
    </citation>
    <scope>NUCLEOTIDE SEQUENCE [LARGE SCALE GENOMIC DNA]</scope>
    <source>
        <strain evidence="2 3">NIES-3715</strain>
    </source>
</reference>
<name>A0AAD3CNZ0_9STRA</name>
<sequence>MNQLKKSFQSSHYGKEKNRPDSTKVMIESVKSYQTTRKLNQDGMEADDELSKSQKIIGSAVKKYIPNNFKDTDQNKDGADIDSLCAFLFFGLGRSFKEKAFPSIHKYLLQVNPSCKVFVHTYDGANEKGTHINARELSLLTDDASSIIFETEEEFRSQHNLTLFHKYFPTNVNSNNWKFPTSIENMIRQWHSIEKVWELMLNFENNRQLKFLRIGFFRPDVIYTHPISIVDQNEPAVIPSMMYFSQQNGWNGLNDRMFYGTRKYGEVWATQRFCNIENYIQWQQSEISHIRHGLRGLHSEDFMKYILTTKGHLPLQIKNTCFKRVRSNGDVLHGDCRYLETNNGNENGKTEVDLRLNTAPGVIVLGMQRSGTSLLAGSLYHTFSWNVPGQVYHSSKCNNVRCRSSYQNFHVVQQNEEWLNSQNISWDNLMSGNSQLVARTFDANLATKIGIHGQKALDLYNNGAYTPWLMNDPRLCFTLGAWIPLLESEFYPPPVIFMYRNPLEIGLIREANAQNTMSLLESFYLWILYNREAIRLTQDIDICRIATSHDVLTRKPEQELLRLQDELMRCGLHPRSFNLDKITEELIHRSTSEERNDLNNAREEVSRGKTCDFIPFQNTGAASSNASIAALESKMYDITMKIYCDLKSSKAFERSYLWPDMPQVISDDTQSRYSKMIRRENLVSEERSMPKGPAYSCHWKDFSKYEREAAKALGFTKKMWDKGAWPGGLDSKYWNMLETGEQAALERLGYLQSTWDITITNDGMNKRFFQEES</sequence>
<evidence type="ECO:0000256" key="1">
    <source>
        <dbReference type="SAM" id="MobiDB-lite"/>
    </source>
</evidence>
<dbReference type="EMBL" id="BLLK01000029">
    <property type="protein sequence ID" value="GFH48580.1"/>
    <property type="molecule type" value="Genomic_DNA"/>
</dbReference>
<dbReference type="Proteomes" id="UP001054902">
    <property type="component" value="Unassembled WGS sequence"/>
</dbReference>